<feature type="region of interest" description="Disordered" evidence="1">
    <location>
        <begin position="65"/>
        <end position="88"/>
    </location>
</feature>
<dbReference type="AlphaFoldDB" id="A0A6J4QUJ9"/>
<proteinExistence type="predicted"/>
<protein>
    <submittedName>
        <fullName evidence="2">Acetylornithine deacetylase/Succinyl-diaminopimelate desuccinylase and related deacylases</fullName>
    </submittedName>
</protein>
<sequence>THRGGAWQWPADARLRGYPARAAGGRTDGGYDLARHGRPRERLRGTLARAAGSDRSGAAALEVLHPLGGRPRPRQALQPHLGSHGRAV</sequence>
<gene>
    <name evidence="2" type="ORF">AVDCRST_MAG78-3072</name>
</gene>
<feature type="non-terminal residue" evidence="2">
    <location>
        <position position="88"/>
    </location>
</feature>
<dbReference type="EMBL" id="CADCVB010000206">
    <property type="protein sequence ID" value="CAA9448004.1"/>
    <property type="molecule type" value="Genomic_DNA"/>
</dbReference>
<evidence type="ECO:0000256" key="1">
    <source>
        <dbReference type="SAM" id="MobiDB-lite"/>
    </source>
</evidence>
<organism evidence="2">
    <name type="scientific">uncultured Rubrobacteraceae bacterium</name>
    <dbReference type="NCBI Taxonomy" id="349277"/>
    <lineage>
        <taxon>Bacteria</taxon>
        <taxon>Bacillati</taxon>
        <taxon>Actinomycetota</taxon>
        <taxon>Rubrobacteria</taxon>
        <taxon>Rubrobacterales</taxon>
        <taxon>Rubrobacteraceae</taxon>
        <taxon>environmental samples</taxon>
    </lineage>
</organism>
<reference evidence="2" key="1">
    <citation type="submission" date="2020-02" db="EMBL/GenBank/DDBJ databases">
        <authorList>
            <person name="Meier V. D."/>
        </authorList>
    </citation>
    <scope>NUCLEOTIDE SEQUENCE</scope>
    <source>
        <strain evidence="2">AVDCRST_MAG78</strain>
    </source>
</reference>
<name>A0A6J4QUJ9_9ACTN</name>
<accession>A0A6J4QUJ9</accession>
<feature type="non-terminal residue" evidence="2">
    <location>
        <position position="1"/>
    </location>
</feature>
<evidence type="ECO:0000313" key="2">
    <source>
        <dbReference type="EMBL" id="CAA9448004.1"/>
    </source>
</evidence>